<name>A0A6G3MFX1_HENSL</name>
<dbReference type="GO" id="GO:0071818">
    <property type="term" value="C:BAT3 complex"/>
    <property type="evidence" value="ECO:0007669"/>
    <property type="project" value="TreeGrafter"/>
</dbReference>
<dbReference type="InterPro" id="IPR007317">
    <property type="entry name" value="GET4"/>
</dbReference>
<comment type="similarity">
    <text evidence="1">Belongs to the GET4 family.</text>
</comment>
<proteinExistence type="inferred from homology"/>
<dbReference type="Pfam" id="PF04190">
    <property type="entry name" value="GET4"/>
    <property type="match status" value="1"/>
</dbReference>
<sequence>MSGYFQKTLIAIENSIAKKEFYHALQLIKSMVFRYQNTQTYEEALDFLIQNINKFMEFNEVESAVELCNMYMDIIEKNHGLNTDKIFHDLLKIVQFMTISHKLWRPFQSRISEYLKKLNNSSYTAQIEQAYAFLFLDAGNCELARFHSFNIQDSSVLCDFLLKYSQKFIQQEELDLFLLQFVLL</sequence>
<dbReference type="Gene3D" id="1.25.40.10">
    <property type="entry name" value="Tetratricopeptide repeat domain"/>
    <property type="match status" value="1"/>
</dbReference>
<protein>
    <submittedName>
        <fullName evidence="2">Golgi to ER traffic protein 4 homolog (Trinotate prediction)</fullName>
    </submittedName>
</protein>
<dbReference type="PANTHER" id="PTHR12875:SF0">
    <property type="entry name" value="GOLGI TO ER TRAFFIC PROTEIN 4 HOMOLOG"/>
    <property type="match status" value="1"/>
</dbReference>
<dbReference type="EMBL" id="GHBP01001670">
    <property type="protein sequence ID" value="NDJ92836.1"/>
    <property type="molecule type" value="Transcribed_RNA"/>
</dbReference>
<accession>A0A6G3MFX1</accession>
<evidence type="ECO:0000313" key="2">
    <source>
        <dbReference type="EMBL" id="NDJ92836.1"/>
    </source>
</evidence>
<dbReference type="InterPro" id="IPR011990">
    <property type="entry name" value="TPR-like_helical_dom_sf"/>
</dbReference>
<dbReference type="GO" id="GO:0045048">
    <property type="term" value="P:protein insertion into ER membrane"/>
    <property type="evidence" value="ECO:0007669"/>
    <property type="project" value="InterPro"/>
</dbReference>
<evidence type="ECO:0000256" key="1">
    <source>
        <dbReference type="ARBA" id="ARBA00005351"/>
    </source>
</evidence>
<dbReference type="AlphaFoldDB" id="A0A6G3MFX1"/>
<dbReference type="PANTHER" id="PTHR12875">
    <property type="entry name" value="GOLGI TO ER TRAFFIC PROTEIN 4 HOMOLOG"/>
    <property type="match status" value="1"/>
</dbReference>
<reference evidence="2" key="1">
    <citation type="submission" date="2018-11" db="EMBL/GenBank/DDBJ databases">
        <title>Henneguya salminicola genome and transcriptome.</title>
        <authorList>
            <person name="Yahalomi D."/>
            <person name="Atkinson S.D."/>
            <person name="Neuhof M."/>
            <person name="Chang E.S."/>
            <person name="Philippe H."/>
            <person name="Cartwright P."/>
            <person name="Bartholomew J.L."/>
            <person name="Huchon D."/>
        </authorList>
    </citation>
    <scope>NUCLEOTIDE SEQUENCE</scope>
    <source>
        <strain evidence="2">Hz1</strain>
        <tissue evidence="2">Whole</tissue>
    </source>
</reference>
<organism evidence="2">
    <name type="scientific">Henneguya salminicola</name>
    <name type="common">Myxosporean</name>
    <dbReference type="NCBI Taxonomy" id="69463"/>
    <lineage>
        <taxon>Eukaryota</taxon>
        <taxon>Metazoa</taxon>
        <taxon>Cnidaria</taxon>
        <taxon>Myxozoa</taxon>
        <taxon>Myxosporea</taxon>
        <taxon>Bivalvulida</taxon>
        <taxon>Platysporina</taxon>
        <taxon>Myxobolidae</taxon>
        <taxon>Henneguya</taxon>
    </lineage>
</organism>